<proteinExistence type="predicted"/>
<dbReference type="InterPro" id="IPR036415">
    <property type="entry name" value="Lamin_tail_dom_sf"/>
</dbReference>
<feature type="transmembrane region" description="Helical" evidence="1">
    <location>
        <begin position="321"/>
        <end position="341"/>
    </location>
</feature>
<feature type="domain" description="LTD" evidence="2">
    <location>
        <begin position="19"/>
        <end position="162"/>
    </location>
</feature>
<gene>
    <name evidence="3" type="ORF">BN9_105820</name>
</gene>
<evidence type="ECO:0000313" key="3">
    <source>
        <dbReference type="EMBL" id="CCI49283.1"/>
    </source>
</evidence>
<keyword evidence="1" id="KW-1133">Transmembrane helix</keyword>
<sequence length="430" mass="50067">MNIALLRRVRYPRLDRKVARGTHQICHQSVMQRVYIARVDVQKQWIVIANPTDGSVDLSGYIITSTDGRQTFRFPRKYILLSGDEVTVWCAPGSIELDTDNLLQPYLFWTMENGALRHIPFFTSTSNEAILLDSFMIEIASVRIDSNGNLSYRVRHSRSIKGMFVQAMHEVPRCLGFRMKTFKVQSTHTHLRWRILARRVYIFSRYWNIRSDISLWKHLGATFLAPILETIRLVSIRNVWVLVQDSERLLSSHLVLSLLLYALIILWCDWAARCLCLYIKSGILVSLLTFTSVLLDHVVNLVLFISMAILYPQHSTQLTRLWRLDIGISFLNLIASQVNVIRFRHKWPPMLIFISRWDYKLDGFICVNGIGRILLPFVLLLLPFDTQSGHFRWIGFSLIPSYTLALLVDFIRGVPGLIWWSQLRLSRRIH</sequence>
<evidence type="ECO:0000256" key="1">
    <source>
        <dbReference type="SAM" id="Phobius"/>
    </source>
</evidence>
<dbReference type="Pfam" id="PF00932">
    <property type="entry name" value="LTD"/>
    <property type="match status" value="1"/>
</dbReference>
<feature type="transmembrane region" description="Helical" evidence="1">
    <location>
        <begin position="254"/>
        <end position="272"/>
    </location>
</feature>
<dbReference type="Proteomes" id="UP000053237">
    <property type="component" value="Unassembled WGS sequence"/>
</dbReference>
<reference evidence="3 4" key="1">
    <citation type="submission" date="2012-05" db="EMBL/GenBank/DDBJ databases">
        <title>Recombination and specialization in a pathogen metapopulation.</title>
        <authorList>
            <person name="Gardiner A."/>
            <person name="Kemen E."/>
            <person name="Schultz-Larsen T."/>
            <person name="MacLean D."/>
            <person name="Van Oosterhout C."/>
            <person name="Jones J.D.G."/>
        </authorList>
    </citation>
    <scope>NUCLEOTIDE SEQUENCE [LARGE SCALE GENOMIC DNA]</scope>
    <source>
        <strain evidence="3 4">Ac Nc2</strain>
    </source>
</reference>
<evidence type="ECO:0000313" key="4">
    <source>
        <dbReference type="Proteomes" id="UP000053237"/>
    </source>
</evidence>
<dbReference type="OrthoDB" id="102442at2759"/>
<evidence type="ECO:0000259" key="2">
    <source>
        <dbReference type="PROSITE" id="PS51841"/>
    </source>
</evidence>
<comment type="caution">
    <text evidence="3">The sequence shown here is derived from an EMBL/GenBank/DDBJ whole genome shotgun (WGS) entry which is preliminary data.</text>
</comment>
<dbReference type="PROSITE" id="PS51841">
    <property type="entry name" value="LTD"/>
    <property type="match status" value="1"/>
</dbReference>
<dbReference type="Gene3D" id="2.60.40.1260">
    <property type="entry name" value="Lamin Tail domain"/>
    <property type="match status" value="1"/>
</dbReference>
<feature type="transmembrane region" description="Helical" evidence="1">
    <location>
        <begin position="361"/>
        <end position="382"/>
    </location>
</feature>
<dbReference type="InterPro" id="IPR001322">
    <property type="entry name" value="Lamin_tail_dom"/>
</dbReference>
<dbReference type="AlphaFoldDB" id="A0A024GR67"/>
<feature type="transmembrane region" description="Helical" evidence="1">
    <location>
        <begin position="402"/>
        <end position="420"/>
    </location>
</feature>
<keyword evidence="1" id="KW-0472">Membrane</keyword>
<dbReference type="SUPFAM" id="SSF74853">
    <property type="entry name" value="Lamin A/C globular tail domain"/>
    <property type="match status" value="1"/>
</dbReference>
<keyword evidence="4" id="KW-1185">Reference proteome</keyword>
<organism evidence="3 4">
    <name type="scientific">Albugo candida</name>
    <dbReference type="NCBI Taxonomy" id="65357"/>
    <lineage>
        <taxon>Eukaryota</taxon>
        <taxon>Sar</taxon>
        <taxon>Stramenopiles</taxon>
        <taxon>Oomycota</taxon>
        <taxon>Peronosporomycetes</taxon>
        <taxon>Albuginales</taxon>
        <taxon>Albuginaceae</taxon>
        <taxon>Albugo</taxon>
    </lineage>
</organism>
<accession>A0A024GR67</accession>
<feature type="transmembrane region" description="Helical" evidence="1">
    <location>
        <begin position="284"/>
        <end position="309"/>
    </location>
</feature>
<dbReference type="InParanoid" id="A0A024GR67"/>
<protein>
    <recommendedName>
        <fullName evidence="2">LTD domain-containing protein</fullName>
    </recommendedName>
</protein>
<keyword evidence="1" id="KW-0812">Transmembrane</keyword>
<name>A0A024GR67_9STRA</name>
<dbReference type="EMBL" id="CAIX01000286">
    <property type="protein sequence ID" value="CCI49283.1"/>
    <property type="molecule type" value="Genomic_DNA"/>
</dbReference>